<evidence type="ECO:0000313" key="6">
    <source>
        <dbReference type="EMBL" id="KAF9330784.1"/>
    </source>
</evidence>
<dbReference type="SUPFAM" id="SSF50965">
    <property type="entry name" value="Galactose oxidase, central domain"/>
    <property type="match status" value="1"/>
</dbReference>
<dbReference type="Proteomes" id="UP000696485">
    <property type="component" value="Unassembled WGS sequence"/>
</dbReference>
<keyword evidence="2" id="KW-0408">Iron</keyword>
<proteinExistence type="predicted"/>
<keyword evidence="5" id="KW-0732">Signal</keyword>
<dbReference type="InterPro" id="IPR011043">
    <property type="entry name" value="Gal_Oxase/kelch_b-propeller"/>
</dbReference>
<feature type="signal peptide" evidence="5">
    <location>
        <begin position="1"/>
        <end position="24"/>
    </location>
</feature>
<evidence type="ECO:0000256" key="4">
    <source>
        <dbReference type="SAM" id="Phobius"/>
    </source>
</evidence>
<gene>
    <name evidence="6" type="ORF">BG006_006294</name>
</gene>
<feature type="region of interest" description="Disordered" evidence="3">
    <location>
        <begin position="527"/>
        <end position="574"/>
    </location>
</feature>
<reference evidence="6" key="1">
    <citation type="journal article" date="2020" name="Fungal Divers.">
        <title>Resolving the Mortierellaceae phylogeny through synthesis of multi-gene phylogenetics and phylogenomics.</title>
        <authorList>
            <person name="Vandepol N."/>
            <person name="Liber J."/>
            <person name="Desiro A."/>
            <person name="Na H."/>
            <person name="Kennedy M."/>
            <person name="Barry K."/>
            <person name="Grigoriev I.V."/>
            <person name="Miller A.N."/>
            <person name="O'Donnell K."/>
            <person name="Stajich J.E."/>
            <person name="Bonito G."/>
        </authorList>
    </citation>
    <scope>NUCLEOTIDE SEQUENCE</scope>
    <source>
        <strain evidence="6">NVP1</strain>
    </source>
</reference>
<evidence type="ECO:0000256" key="3">
    <source>
        <dbReference type="SAM" id="MobiDB-lite"/>
    </source>
</evidence>
<dbReference type="GO" id="GO:0019760">
    <property type="term" value="P:glucosinolate metabolic process"/>
    <property type="evidence" value="ECO:0007669"/>
    <property type="project" value="UniProtKB-ARBA"/>
</dbReference>
<feature type="region of interest" description="Disordered" evidence="3">
    <location>
        <begin position="321"/>
        <end position="340"/>
    </location>
</feature>
<feature type="region of interest" description="Disordered" evidence="3">
    <location>
        <begin position="388"/>
        <end position="422"/>
    </location>
</feature>
<comment type="caution">
    <text evidence="6">The sequence shown here is derived from an EMBL/GenBank/DDBJ whole genome shotgun (WGS) entry which is preliminary data.</text>
</comment>
<evidence type="ECO:0000313" key="7">
    <source>
        <dbReference type="Proteomes" id="UP000696485"/>
    </source>
</evidence>
<evidence type="ECO:0000256" key="1">
    <source>
        <dbReference type="ARBA" id="ARBA00022737"/>
    </source>
</evidence>
<keyword evidence="7" id="KW-1185">Reference proteome</keyword>
<dbReference type="Gene3D" id="2.120.10.80">
    <property type="entry name" value="Kelch-type beta propeller"/>
    <property type="match status" value="2"/>
</dbReference>
<organism evidence="6 7">
    <name type="scientific">Podila minutissima</name>
    <dbReference type="NCBI Taxonomy" id="64525"/>
    <lineage>
        <taxon>Eukaryota</taxon>
        <taxon>Fungi</taxon>
        <taxon>Fungi incertae sedis</taxon>
        <taxon>Mucoromycota</taxon>
        <taxon>Mortierellomycotina</taxon>
        <taxon>Mortierellomycetes</taxon>
        <taxon>Mortierellales</taxon>
        <taxon>Mortierellaceae</taxon>
        <taxon>Podila</taxon>
    </lineage>
</organism>
<keyword evidence="4" id="KW-1133">Transmembrane helix</keyword>
<keyword evidence="4" id="KW-0472">Membrane</keyword>
<name>A0A9P5VLR4_9FUNG</name>
<feature type="chain" id="PRO_5040406483" description="Galactose oxidase" evidence="5">
    <location>
        <begin position="25"/>
        <end position="574"/>
    </location>
</feature>
<keyword evidence="4" id="KW-0812">Transmembrane</keyword>
<feature type="compositionally biased region" description="Basic and acidic residues" evidence="3">
    <location>
        <begin position="393"/>
        <end position="411"/>
    </location>
</feature>
<evidence type="ECO:0008006" key="8">
    <source>
        <dbReference type="Google" id="ProtNLM"/>
    </source>
</evidence>
<feature type="compositionally biased region" description="Polar residues" evidence="3">
    <location>
        <begin position="533"/>
        <end position="543"/>
    </location>
</feature>
<feature type="compositionally biased region" description="Acidic residues" evidence="3">
    <location>
        <begin position="559"/>
        <end position="574"/>
    </location>
</feature>
<dbReference type="PANTHER" id="PTHR47435">
    <property type="entry name" value="KELCH REPEAT PROTEIN (AFU_ORTHOLOGUE AFUA_5G12780)"/>
    <property type="match status" value="1"/>
</dbReference>
<protein>
    <recommendedName>
        <fullName evidence="8">Galactose oxidase</fullName>
    </recommendedName>
</protein>
<dbReference type="EMBL" id="JAAAUY010000370">
    <property type="protein sequence ID" value="KAF9330784.1"/>
    <property type="molecule type" value="Genomic_DNA"/>
</dbReference>
<feature type="compositionally biased region" description="Low complexity" evidence="3">
    <location>
        <begin position="321"/>
        <end position="338"/>
    </location>
</feature>
<keyword evidence="1" id="KW-0677">Repeat</keyword>
<dbReference type="AlphaFoldDB" id="A0A9P5VLR4"/>
<dbReference type="PANTHER" id="PTHR47435:SF4">
    <property type="entry name" value="KELCH REPEAT PROTEIN (AFU_ORTHOLOGUE AFUA_5G12780)"/>
    <property type="match status" value="1"/>
</dbReference>
<dbReference type="InterPro" id="IPR015915">
    <property type="entry name" value="Kelch-typ_b-propeller"/>
</dbReference>
<dbReference type="Gene3D" id="1.20.5.510">
    <property type="entry name" value="Single helix bin"/>
    <property type="match status" value="1"/>
</dbReference>
<sequence length="574" mass="61990">MKLPPFSSPGLFLLALGHLVAVNGQSPTLSPTETAVTPLPTTPPLGGMAYGLDKRMLYIQGGNQSDNTVSTEFYKLDLSVPWSILSPAWSTLPNNDNMNVSGVSGGFLSSGAFVVHSNNPPGVFSYDILSSKWTKLYETSKFAKGGPQVVTATDNRTYFLSDGFVVDPQSTPQAPHEISKNQTLPSGLAVAWSSKLKKVVTVVKTQNKLDAQTLDLEAPSLGRTTLAQANIHMLVENDPNTFLLYGGEINSSATDELWSLNIDAAQWKKLSSSGKKRHSMACAVSGDTLVVWGGYNDEHVVDTTPLLYNLATDRWNDTTEFVPTPTETVNPPVSVTPPKIRDPGPNVAAIVGGVAGGVVLIALVGFFLYKRRACGRGNKNADLSRNALASKNDSGHSAEKEEFIEEARERSLPSLPPAQLQQQQQQTLVLPRGGSPAAAHMGYPAAVPMQQPPLPMHSRPMTSQSYTASVDNRYSGSVPVIHSPFEDVNEATAKHPLLTPVSYTPTTQHQPRPQDNEVVDLMPITRSEAGSLHSRTNSVSSRHSLGRKTTVRTAGGRNEEEEEGEEEEEELDYL</sequence>
<feature type="transmembrane region" description="Helical" evidence="4">
    <location>
        <begin position="347"/>
        <end position="369"/>
    </location>
</feature>
<evidence type="ECO:0000256" key="5">
    <source>
        <dbReference type="SAM" id="SignalP"/>
    </source>
</evidence>
<accession>A0A9P5VLR4</accession>
<evidence type="ECO:0000256" key="2">
    <source>
        <dbReference type="ARBA" id="ARBA00023004"/>
    </source>
</evidence>